<dbReference type="SUPFAM" id="SSF53383">
    <property type="entry name" value="PLP-dependent transferases"/>
    <property type="match status" value="1"/>
</dbReference>
<evidence type="ECO:0000256" key="6">
    <source>
        <dbReference type="ARBA" id="ARBA00022723"/>
    </source>
</evidence>
<evidence type="ECO:0000256" key="2">
    <source>
        <dbReference type="ARBA" id="ARBA00006490"/>
    </source>
</evidence>
<comment type="subunit">
    <text evidence="3">Homodimer.</text>
</comment>
<comment type="cofactor">
    <cofactor evidence="1 11">
        <name>pyridoxal 5'-phosphate</name>
        <dbReference type="ChEBI" id="CHEBI:597326"/>
    </cofactor>
</comment>
<dbReference type="EC" id="2.8.1.7" evidence="4"/>
<keyword evidence="7" id="KW-0663">Pyridoxal phosphate</keyword>
<evidence type="ECO:0000313" key="14">
    <source>
        <dbReference type="Proteomes" id="UP000249467"/>
    </source>
</evidence>
<reference evidence="13 14" key="1">
    <citation type="submission" date="2018-04" db="EMBL/GenBank/DDBJ databases">
        <authorList>
            <person name="Go L.Y."/>
            <person name="Mitchell J.A."/>
        </authorList>
    </citation>
    <scope>NUCLEOTIDE SEQUENCE [LARGE SCALE GENOMIC DNA]</scope>
    <source>
        <strain evidence="13">ULC066bin1</strain>
    </source>
</reference>
<dbReference type="InterPro" id="IPR015424">
    <property type="entry name" value="PyrdxlP-dep_Trfase"/>
</dbReference>
<evidence type="ECO:0000259" key="12">
    <source>
        <dbReference type="Pfam" id="PF00266"/>
    </source>
</evidence>
<dbReference type="GO" id="GO:0051536">
    <property type="term" value="F:iron-sulfur cluster binding"/>
    <property type="evidence" value="ECO:0007669"/>
    <property type="project" value="UniProtKB-KW"/>
</dbReference>
<dbReference type="PANTHER" id="PTHR11601">
    <property type="entry name" value="CYSTEINE DESULFURYLASE FAMILY MEMBER"/>
    <property type="match status" value="1"/>
</dbReference>
<reference evidence="13 14" key="2">
    <citation type="submission" date="2018-06" db="EMBL/GenBank/DDBJ databases">
        <title>Metagenomic assembly of (sub)arctic Cyanobacteria and their associated microbiome from non-axenic cultures.</title>
        <authorList>
            <person name="Baurain D."/>
        </authorList>
    </citation>
    <scope>NUCLEOTIDE SEQUENCE [LARGE SCALE GENOMIC DNA]</scope>
    <source>
        <strain evidence="13">ULC066bin1</strain>
    </source>
</reference>
<evidence type="ECO:0000256" key="4">
    <source>
        <dbReference type="ARBA" id="ARBA00012239"/>
    </source>
</evidence>
<keyword evidence="6" id="KW-0479">Metal-binding</keyword>
<dbReference type="FunFam" id="3.40.640.10:FF:000084">
    <property type="entry name" value="IscS-like cysteine desulfurase"/>
    <property type="match status" value="1"/>
</dbReference>
<dbReference type="Gene3D" id="1.10.260.50">
    <property type="match status" value="1"/>
</dbReference>
<dbReference type="EMBL" id="QBML01000005">
    <property type="protein sequence ID" value="PZO43468.1"/>
    <property type="molecule type" value="Genomic_DNA"/>
</dbReference>
<keyword evidence="9" id="KW-0411">Iron-sulfur</keyword>
<accession>A0A2W4YKH1</accession>
<evidence type="ECO:0000256" key="3">
    <source>
        <dbReference type="ARBA" id="ARBA00011738"/>
    </source>
</evidence>
<comment type="catalytic activity">
    <reaction evidence="10">
        <text>(sulfur carrier)-H + L-cysteine = (sulfur carrier)-SH + L-alanine</text>
        <dbReference type="Rhea" id="RHEA:43892"/>
        <dbReference type="Rhea" id="RHEA-COMP:14737"/>
        <dbReference type="Rhea" id="RHEA-COMP:14739"/>
        <dbReference type="ChEBI" id="CHEBI:29917"/>
        <dbReference type="ChEBI" id="CHEBI:35235"/>
        <dbReference type="ChEBI" id="CHEBI:57972"/>
        <dbReference type="ChEBI" id="CHEBI:64428"/>
        <dbReference type="EC" id="2.8.1.7"/>
    </reaction>
</comment>
<dbReference type="InterPro" id="IPR015422">
    <property type="entry name" value="PyrdxlP-dep_Trfase_small"/>
</dbReference>
<dbReference type="PANTHER" id="PTHR11601:SF34">
    <property type="entry name" value="CYSTEINE DESULFURASE"/>
    <property type="match status" value="1"/>
</dbReference>
<organism evidence="13 14">
    <name type="scientific">Pseudanabaena frigida</name>
    <dbReference type="NCBI Taxonomy" id="945775"/>
    <lineage>
        <taxon>Bacteria</taxon>
        <taxon>Bacillati</taxon>
        <taxon>Cyanobacteriota</taxon>
        <taxon>Cyanophyceae</taxon>
        <taxon>Pseudanabaenales</taxon>
        <taxon>Pseudanabaenaceae</taxon>
        <taxon>Pseudanabaena</taxon>
    </lineage>
</organism>
<dbReference type="Gene3D" id="3.40.640.10">
    <property type="entry name" value="Type I PLP-dependent aspartate aminotransferase-like (Major domain)"/>
    <property type="match status" value="1"/>
</dbReference>
<dbReference type="InterPro" id="IPR000192">
    <property type="entry name" value="Aminotrans_V_dom"/>
</dbReference>
<dbReference type="Gene3D" id="3.90.1150.10">
    <property type="entry name" value="Aspartate Aminotransferase, domain 1"/>
    <property type="match status" value="1"/>
</dbReference>
<name>A0A2W4YKH1_9CYAN</name>
<comment type="caution">
    <text evidence="13">The sequence shown here is derived from an EMBL/GenBank/DDBJ whole genome shotgun (WGS) entry which is preliminary data.</text>
</comment>
<protein>
    <recommendedName>
        <fullName evidence="4">cysteine desulfurase</fullName>
        <ecNumber evidence="4">2.8.1.7</ecNumber>
    </recommendedName>
</protein>
<dbReference type="GO" id="GO:0046872">
    <property type="term" value="F:metal ion binding"/>
    <property type="evidence" value="ECO:0007669"/>
    <property type="project" value="UniProtKB-KW"/>
</dbReference>
<evidence type="ECO:0000256" key="7">
    <source>
        <dbReference type="ARBA" id="ARBA00022898"/>
    </source>
</evidence>
<keyword evidence="8" id="KW-0408">Iron</keyword>
<dbReference type="PROSITE" id="PS00595">
    <property type="entry name" value="AA_TRANSFER_CLASS_5"/>
    <property type="match status" value="1"/>
</dbReference>
<evidence type="ECO:0000256" key="8">
    <source>
        <dbReference type="ARBA" id="ARBA00023004"/>
    </source>
</evidence>
<evidence type="ECO:0000313" key="13">
    <source>
        <dbReference type="EMBL" id="PZO43468.1"/>
    </source>
</evidence>
<proteinExistence type="inferred from homology"/>
<evidence type="ECO:0000256" key="11">
    <source>
        <dbReference type="RuleBase" id="RU004504"/>
    </source>
</evidence>
<comment type="similarity">
    <text evidence="2">Belongs to the class-V pyridoxal-phosphate-dependent aminotransferase family. NifS/IscS subfamily.</text>
</comment>
<dbReference type="InterPro" id="IPR015421">
    <property type="entry name" value="PyrdxlP-dep_Trfase_major"/>
</dbReference>
<dbReference type="Pfam" id="PF00266">
    <property type="entry name" value="Aminotran_5"/>
    <property type="match status" value="1"/>
</dbReference>
<dbReference type="GO" id="GO:0031071">
    <property type="term" value="F:cysteine desulfurase activity"/>
    <property type="evidence" value="ECO:0007669"/>
    <property type="project" value="UniProtKB-EC"/>
</dbReference>
<dbReference type="Proteomes" id="UP000249467">
    <property type="component" value="Unassembled WGS sequence"/>
</dbReference>
<dbReference type="InterPro" id="IPR020578">
    <property type="entry name" value="Aminotrans_V_PyrdxlP_BS"/>
</dbReference>
<gene>
    <name evidence="13" type="ORF">DCF19_05895</name>
</gene>
<dbReference type="NCBIfam" id="NF002806">
    <property type="entry name" value="PRK02948.1"/>
    <property type="match status" value="1"/>
</dbReference>
<evidence type="ECO:0000256" key="10">
    <source>
        <dbReference type="ARBA" id="ARBA00050776"/>
    </source>
</evidence>
<dbReference type="AlphaFoldDB" id="A0A2W4YKH1"/>
<dbReference type="PIRSF" id="PIRSF005572">
    <property type="entry name" value="NifS"/>
    <property type="match status" value="1"/>
</dbReference>
<dbReference type="InterPro" id="IPR016454">
    <property type="entry name" value="Cysteine_dSase"/>
</dbReference>
<evidence type="ECO:0000256" key="5">
    <source>
        <dbReference type="ARBA" id="ARBA00022679"/>
    </source>
</evidence>
<feature type="domain" description="Aminotransferase class V" evidence="12">
    <location>
        <begin position="3"/>
        <end position="366"/>
    </location>
</feature>
<sequence>MQIYLDHGATTPARPEVIDLMTEVMRSQWGNPSSLHWWGERSTMAIERARLQVASLINADPEGIIFTSGGTESDNMVLMGIARQYQTPQHMIISSVEHSAVRLPAQFLEQRGWEITRLPVDRQGRVSPKDLEQSLRPNTVLVSIITAQNEVGTIQPVEKLGQICRNADVLLHTDAVQAIGKLKIDVQTLPIDLLSISAHKFYGTQGIGALYINPVTTKKRSLISLIQGGGQERGYRSGTQAVAAIAGLGLAAELAEKELSSESERLSKLRDRLYALLSDIPDLVPTGMMGADRLPNHLSFYHQYIDGRHLVRELNFAGIAISSGSACSSGAIEPSSILLEMGYSETEARNSIRLTLGRSTTSADIDWTALAIHQIVSRQA</sequence>
<evidence type="ECO:0000256" key="1">
    <source>
        <dbReference type="ARBA" id="ARBA00001933"/>
    </source>
</evidence>
<evidence type="ECO:0000256" key="9">
    <source>
        <dbReference type="ARBA" id="ARBA00023014"/>
    </source>
</evidence>
<keyword evidence="5" id="KW-0808">Transferase</keyword>